<dbReference type="RefSeq" id="WP_058020939.1">
    <property type="nucleotide sequence ID" value="NZ_CP013189.1"/>
</dbReference>
<proteinExistence type="predicted"/>
<keyword evidence="2" id="KW-1185">Reference proteome</keyword>
<accession>A0A0S2KBA8</accession>
<dbReference type="PATRIC" id="fig|1249552.3.peg.722"/>
<gene>
    <name evidence="1" type="ORF">PS2015_717</name>
</gene>
<dbReference type="AlphaFoldDB" id="A0A0S2KBA8"/>
<sequence>MRRQTNTPAGLSAIYSEGINLAEWQRPSATAVRGFASELVRHKPNFSLCQILPADVDAEALAALIPDTNKTLKHARIAFLQDIRLLCDMYACLFDLQQIGLRMTVLNRAMCPKFHVDQVVCRLICTYFGAGTEWLPESAVNRAGPELQMATDIQCINEGHVALLKGEKWPGNAGRGIVHRSPAASASRPRLVMTLDSVM</sequence>
<organism evidence="1 2">
    <name type="scientific">Pseudohongiella spirulinae</name>
    <dbReference type="NCBI Taxonomy" id="1249552"/>
    <lineage>
        <taxon>Bacteria</taxon>
        <taxon>Pseudomonadati</taxon>
        <taxon>Pseudomonadota</taxon>
        <taxon>Gammaproteobacteria</taxon>
        <taxon>Pseudomonadales</taxon>
        <taxon>Pseudohongiellaceae</taxon>
        <taxon>Pseudohongiella</taxon>
    </lineage>
</organism>
<dbReference type="Proteomes" id="UP000065641">
    <property type="component" value="Chromosome"/>
</dbReference>
<dbReference type="OrthoDB" id="5342505at2"/>
<protein>
    <submittedName>
        <fullName evidence="1">Succinylglutamate desuccinylase</fullName>
    </submittedName>
</protein>
<dbReference type="Pfam" id="PF08856">
    <property type="entry name" value="DUF1826"/>
    <property type="match status" value="1"/>
</dbReference>
<evidence type="ECO:0000313" key="1">
    <source>
        <dbReference type="EMBL" id="ALO45395.1"/>
    </source>
</evidence>
<dbReference type="STRING" id="1249552.PS2015_717"/>
<evidence type="ECO:0000313" key="2">
    <source>
        <dbReference type="Proteomes" id="UP000065641"/>
    </source>
</evidence>
<dbReference type="KEGG" id="pspi:PS2015_717"/>
<reference evidence="1 2" key="1">
    <citation type="submission" date="2015-11" db="EMBL/GenBank/DDBJ databases">
        <authorList>
            <person name="Zhang Y."/>
            <person name="Guo Z."/>
        </authorList>
    </citation>
    <scope>NUCLEOTIDE SEQUENCE [LARGE SCALE GENOMIC DNA]</scope>
    <source>
        <strain evidence="1 2">KCTC 32221</strain>
    </source>
</reference>
<dbReference type="EMBL" id="CP013189">
    <property type="protein sequence ID" value="ALO45395.1"/>
    <property type="molecule type" value="Genomic_DNA"/>
</dbReference>
<name>A0A0S2KBA8_9GAMM</name>
<dbReference type="InterPro" id="IPR014955">
    <property type="entry name" value="DUF1826"/>
</dbReference>